<dbReference type="InterPro" id="IPR041588">
    <property type="entry name" value="Integrase_H2C2"/>
</dbReference>
<gene>
    <name evidence="2" type="ORF">V8G54_022245</name>
</gene>
<dbReference type="Gene3D" id="1.10.340.70">
    <property type="match status" value="1"/>
</dbReference>
<name>A0AAQ3RY50_VIGMU</name>
<protein>
    <recommendedName>
        <fullName evidence="1">Integrase catalytic domain-containing protein</fullName>
    </recommendedName>
</protein>
<dbReference type="GO" id="GO:0003676">
    <property type="term" value="F:nucleic acid binding"/>
    <property type="evidence" value="ECO:0007669"/>
    <property type="project" value="InterPro"/>
</dbReference>
<evidence type="ECO:0000313" key="2">
    <source>
        <dbReference type="EMBL" id="WVZ08899.1"/>
    </source>
</evidence>
<accession>A0AAQ3RY50</accession>
<dbReference type="Gene3D" id="3.30.420.10">
    <property type="entry name" value="Ribonuclease H-like superfamily/Ribonuclease H"/>
    <property type="match status" value="1"/>
</dbReference>
<dbReference type="Proteomes" id="UP001374535">
    <property type="component" value="Chromosome 6"/>
</dbReference>
<keyword evidence="3" id="KW-1185">Reference proteome</keyword>
<evidence type="ECO:0000259" key="1">
    <source>
        <dbReference type="PROSITE" id="PS50994"/>
    </source>
</evidence>
<dbReference type="InterPro" id="IPR036397">
    <property type="entry name" value="RNaseH_sf"/>
</dbReference>
<dbReference type="PANTHER" id="PTHR47266">
    <property type="entry name" value="ENDONUCLEASE-RELATED"/>
    <property type="match status" value="1"/>
</dbReference>
<organism evidence="2 3">
    <name type="scientific">Vigna mungo</name>
    <name type="common">Black gram</name>
    <name type="synonym">Phaseolus mungo</name>
    <dbReference type="NCBI Taxonomy" id="3915"/>
    <lineage>
        <taxon>Eukaryota</taxon>
        <taxon>Viridiplantae</taxon>
        <taxon>Streptophyta</taxon>
        <taxon>Embryophyta</taxon>
        <taxon>Tracheophyta</taxon>
        <taxon>Spermatophyta</taxon>
        <taxon>Magnoliopsida</taxon>
        <taxon>eudicotyledons</taxon>
        <taxon>Gunneridae</taxon>
        <taxon>Pentapetalae</taxon>
        <taxon>rosids</taxon>
        <taxon>fabids</taxon>
        <taxon>Fabales</taxon>
        <taxon>Fabaceae</taxon>
        <taxon>Papilionoideae</taxon>
        <taxon>50 kb inversion clade</taxon>
        <taxon>NPAAA clade</taxon>
        <taxon>indigoferoid/millettioid clade</taxon>
        <taxon>Phaseoleae</taxon>
        <taxon>Vigna</taxon>
    </lineage>
</organism>
<reference evidence="2 3" key="1">
    <citation type="journal article" date="2023" name="Life. Sci Alliance">
        <title>Evolutionary insights into 3D genome organization and epigenetic landscape of Vigna mungo.</title>
        <authorList>
            <person name="Junaid A."/>
            <person name="Singh B."/>
            <person name="Bhatia S."/>
        </authorList>
    </citation>
    <scope>NUCLEOTIDE SEQUENCE [LARGE SCALE GENOMIC DNA]</scope>
    <source>
        <strain evidence="2">Urdbean</strain>
    </source>
</reference>
<dbReference type="GO" id="GO:0015074">
    <property type="term" value="P:DNA integration"/>
    <property type="evidence" value="ECO:0007669"/>
    <property type="project" value="InterPro"/>
</dbReference>
<dbReference type="InterPro" id="IPR052160">
    <property type="entry name" value="Gypsy_RT_Integrase-like"/>
</dbReference>
<dbReference type="AlphaFoldDB" id="A0AAQ3RY50"/>
<sequence>MRREDTKIYCRILLWLGGANLSRGCGSRNHHPTANGWYGGSVLGDQDERSNEIYKHYAELCQICTLTQRPWFVDLTNFKAVGVIPEGLNWQQKKKFLHDARQFIWDDPYLFKIGANNLLRRCVTKEEAERIFWHCHNSPYAGHYNGERTTAKVLQAGFYWPTVFKDAHNHARSCDKCQRTGTISRRHEMPLQGILEVEVFDCWGIDFVGPFPPSFNNEYILVVVDYVSKWVEALACPKNDANTVIKSLKRQIFSRFGTPKVLINDGGSHFCNAQLARVLKHYGVKHKVVAPYHPQTNRQAEVCNREIKRILEKTITLSRKDWSQKLDDALWAYRTAMKTSMGLSPFQLVYGKACHLPVEMEHKALWALRFLNFDPNETQSKRRTQLLELEEMRLHAYDSSRIYKEKVKFYHDKKLLKRTFHPGELVLLFNSRLKLFPGKLKSKWSGPFVVKQVFQNGAVELEHSDDENQQRRWIVNGQRLKHYVGGDVDQFASVMMLVDP</sequence>
<dbReference type="InterPro" id="IPR001584">
    <property type="entry name" value="Integrase_cat-core"/>
</dbReference>
<proteinExistence type="predicted"/>
<dbReference type="SUPFAM" id="SSF53098">
    <property type="entry name" value="Ribonuclease H-like"/>
    <property type="match status" value="1"/>
</dbReference>
<dbReference type="Pfam" id="PF17921">
    <property type="entry name" value="Integrase_H2C2"/>
    <property type="match status" value="1"/>
</dbReference>
<dbReference type="EMBL" id="CP144695">
    <property type="protein sequence ID" value="WVZ08899.1"/>
    <property type="molecule type" value="Genomic_DNA"/>
</dbReference>
<evidence type="ECO:0000313" key="3">
    <source>
        <dbReference type="Proteomes" id="UP001374535"/>
    </source>
</evidence>
<dbReference type="PROSITE" id="PS50994">
    <property type="entry name" value="INTEGRASE"/>
    <property type="match status" value="1"/>
</dbReference>
<dbReference type="Pfam" id="PF00665">
    <property type="entry name" value="rve"/>
    <property type="match status" value="1"/>
</dbReference>
<dbReference type="InterPro" id="IPR012337">
    <property type="entry name" value="RNaseH-like_sf"/>
</dbReference>
<feature type="domain" description="Integrase catalytic" evidence="1">
    <location>
        <begin position="186"/>
        <end position="353"/>
    </location>
</feature>